<sequence>MSLNIIRLSELSADRHSQAGRSDGYRASQDDLNVGDRFGLSVNLDFAEFLDRQQRFIEGREDSENRAPSDKGSDKLVLTGLQRFASMSSNFGMGKREMTRQVLAEEAERMTFHPHILRKSAARPARSVEEMSEGDRLRREVWVEQMKLQQLAAEQQELTFRPAVNRTGTARINLRNPGTYLSTLKARNEARAQQAKDEVRRRVAKELAECTFKPKIRAIPAQVYQIEHVDAQEDTRSETGYSEHYVAVM</sequence>
<dbReference type="PANTHER" id="PTHR37028:SF4">
    <property type="entry name" value="ALMS MOTIF DOMAIN-CONTAINING PROTEIN"/>
    <property type="match status" value="1"/>
</dbReference>
<proteinExistence type="predicted"/>
<keyword evidence="2" id="KW-1185">Reference proteome</keyword>
<dbReference type="Proteomes" id="UP001485043">
    <property type="component" value="Unassembled WGS sequence"/>
</dbReference>
<dbReference type="PANTHER" id="PTHR37028">
    <property type="entry name" value="UNNAMED PRODUCT-RELATED"/>
    <property type="match status" value="1"/>
</dbReference>
<organism evidence="1 2">
    <name type="scientific">Apatococcus fuscideae</name>
    <dbReference type="NCBI Taxonomy" id="2026836"/>
    <lineage>
        <taxon>Eukaryota</taxon>
        <taxon>Viridiplantae</taxon>
        <taxon>Chlorophyta</taxon>
        <taxon>core chlorophytes</taxon>
        <taxon>Trebouxiophyceae</taxon>
        <taxon>Chlorellales</taxon>
        <taxon>Chlorellaceae</taxon>
        <taxon>Apatococcus</taxon>
    </lineage>
</organism>
<gene>
    <name evidence="1" type="ORF">WJX84_001891</name>
</gene>
<protein>
    <submittedName>
        <fullName evidence="1">Uncharacterized protein</fullName>
    </submittedName>
</protein>
<name>A0AAW1ST68_9CHLO</name>
<accession>A0AAW1ST68</accession>
<evidence type="ECO:0000313" key="2">
    <source>
        <dbReference type="Proteomes" id="UP001485043"/>
    </source>
</evidence>
<evidence type="ECO:0000313" key="1">
    <source>
        <dbReference type="EMBL" id="KAK9854217.1"/>
    </source>
</evidence>
<dbReference type="AlphaFoldDB" id="A0AAW1ST68"/>
<comment type="caution">
    <text evidence="1">The sequence shown here is derived from an EMBL/GenBank/DDBJ whole genome shotgun (WGS) entry which is preliminary data.</text>
</comment>
<reference evidence="1 2" key="1">
    <citation type="journal article" date="2024" name="Nat. Commun.">
        <title>Phylogenomics reveals the evolutionary origins of lichenization in chlorophyte algae.</title>
        <authorList>
            <person name="Puginier C."/>
            <person name="Libourel C."/>
            <person name="Otte J."/>
            <person name="Skaloud P."/>
            <person name="Haon M."/>
            <person name="Grisel S."/>
            <person name="Petersen M."/>
            <person name="Berrin J.G."/>
            <person name="Delaux P.M."/>
            <person name="Dal Grande F."/>
            <person name="Keller J."/>
        </authorList>
    </citation>
    <scope>NUCLEOTIDE SEQUENCE [LARGE SCALE GENOMIC DNA]</scope>
    <source>
        <strain evidence="1 2">SAG 2523</strain>
    </source>
</reference>
<dbReference type="EMBL" id="JALJOV010001108">
    <property type="protein sequence ID" value="KAK9854217.1"/>
    <property type="molecule type" value="Genomic_DNA"/>
</dbReference>